<feature type="coiled-coil region" evidence="15">
    <location>
        <begin position="77"/>
        <end position="104"/>
    </location>
</feature>
<name>A0A6F9DMG0_9ASCI</name>
<protein>
    <recommendedName>
        <fullName evidence="6">Peptide-N(4)-(N-acetyl-beta-glucosaminyl)asparagine amidase</fullName>
        <ecNumber evidence="5">3.5.1.52</ecNumber>
    </recommendedName>
    <alternativeName>
        <fullName evidence="12">N-glycanase 1</fullName>
    </alternativeName>
    <alternativeName>
        <fullName evidence="13">Peptide:N-glycanase</fullName>
    </alternativeName>
</protein>
<dbReference type="PANTHER" id="PTHR12143">
    <property type="entry name" value="PEPTIDE N-GLYCANASE PNGASE -RELATED"/>
    <property type="match status" value="1"/>
</dbReference>
<evidence type="ECO:0000256" key="12">
    <source>
        <dbReference type="ARBA" id="ARBA00029604"/>
    </source>
</evidence>
<dbReference type="PANTHER" id="PTHR12143:SF19">
    <property type="entry name" value="PEPTIDE-N(4)-(N-ACETYL-BETA-GLUCOSAMINYL)ASPARAGINE AMIDASE"/>
    <property type="match status" value="1"/>
</dbReference>
<dbReference type="InterPro" id="IPR038765">
    <property type="entry name" value="Papain-like_cys_pep_sf"/>
</dbReference>
<dbReference type="InterPro" id="IPR036339">
    <property type="entry name" value="PUB-like_dom_sf"/>
</dbReference>
<dbReference type="Pfam" id="PF09409">
    <property type="entry name" value="PUB"/>
    <property type="match status" value="1"/>
</dbReference>
<comment type="similarity">
    <text evidence="4 14">Belongs to the transglutaminase-like superfamily. PNGase family.</text>
</comment>
<dbReference type="SUPFAM" id="SSF54001">
    <property type="entry name" value="Cysteine proteinases"/>
    <property type="match status" value="1"/>
</dbReference>
<evidence type="ECO:0000256" key="2">
    <source>
        <dbReference type="ARBA" id="ARBA00001947"/>
    </source>
</evidence>
<dbReference type="Pfam" id="PF04721">
    <property type="entry name" value="PAW"/>
    <property type="match status" value="1"/>
</dbReference>
<dbReference type="EMBL" id="LR788457">
    <property type="protein sequence ID" value="CAB3264319.1"/>
    <property type="molecule type" value="mRNA"/>
</dbReference>
<dbReference type="InterPro" id="IPR018997">
    <property type="entry name" value="PUB_domain"/>
</dbReference>
<dbReference type="SUPFAM" id="SSF143503">
    <property type="entry name" value="PUG domain-like"/>
    <property type="match status" value="1"/>
</dbReference>
<dbReference type="Gene3D" id="3.10.620.30">
    <property type="match status" value="1"/>
</dbReference>
<dbReference type="Gene3D" id="2.60.120.1020">
    <property type="entry name" value="Peptide N glycanase, PAW domain"/>
    <property type="match status" value="1"/>
</dbReference>
<comment type="subcellular location">
    <subcellularLocation>
        <location evidence="3">Cytoplasm</location>
    </subcellularLocation>
</comment>
<evidence type="ECO:0000313" key="17">
    <source>
        <dbReference type="EMBL" id="CAB3264319.1"/>
    </source>
</evidence>
<dbReference type="InterPro" id="IPR006588">
    <property type="entry name" value="Peptide_N_glycanase_PAW_dom"/>
</dbReference>
<dbReference type="SMART" id="SM00580">
    <property type="entry name" value="PUG"/>
    <property type="match status" value="1"/>
</dbReference>
<dbReference type="GO" id="GO:0006516">
    <property type="term" value="P:glycoprotein catabolic process"/>
    <property type="evidence" value="ECO:0007669"/>
    <property type="project" value="InterPro"/>
</dbReference>
<dbReference type="GO" id="GO:0046872">
    <property type="term" value="F:metal ion binding"/>
    <property type="evidence" value="ECO:0007669"/>
    <property type="project" value="UniProtKB-KW"/>
</dbReference>
<gene>
    <name evidence="17" type="primary">Ngly1</name>
</gene>
<keyword evidence="7" id="KW-0963">Cytoplasm</keyword>
<keyword evidence="15" id="KW-0175">Coiled coil</keyword>
<proteinExistence type="evidence at transcript level"/>
<dbReference type="FunFam" id="2.20.25.10:FF:000011">
    <property type="entry name" value="peptide-N(4)-(N-acetyl-beta- glucosaminyl)asparagine amidase"/>
    <property type="match status" value="1"/>
</dbReference>
<dbReference type="GO" id="GO:0000224">
    <property type="term" value="F:peptide-N4-(N-acetyl-beta-glucosaminyl)asparagine amidase activity"/>
    <property type="evidence" value="ECO:0007669"/>
    <property type="project" value="UniProtKB-EC"/>
</dbReference>
<dbReference type="Gene3D" id="2.20.25.10">
    <property type="match status" value="1"/>
</dbReference>
<dbReference type="Gene3D" id="1.20.58.2190">
    <property type="match status" value="1"/>
</dbReference>
<dbReference type="Pfam" id="PF01841">
    <property type="entry name" value="Transglut_core"/>
    <property type="match status" value="1"/>
</dbReference>
<dbReference type="SUPFAM" id="SSF49785">
    <property type="entry name" value="Galactose-binding domain-like"/>
    <property type="match status" value="1"/>
</dbReference>
<sequence>MSSDAVKILKTNSDVDFNMGSKTLIRIASNILKSPTEVKFRSIRIDSKAFTEKILPFDGAVQCLMEMGFQEDNDRFTLAMTNNLADLREILRQLQEAFETQNKKVSPEVMISQKNIYQRIVSHFQHSFIYENKSLQRKEKALVPFDKLTARAHTKMTHKQKPDTANFQHFLLLEVLSWFKRDFFKWMDKPICPNCNNDSNVENTGMASPSDEDMIWQASRVEAYVCRKCGKSLRFPRYNHPEKLLETRKGRCGEWANCFTLICRSLDFEARHVMDWTDHVWTEVFINKWDRWVHCDPCENACDTPLVYEKGWKKKLSLVVAANANQVIDVTMRYTVDPKSVTQRQMTMFDRKWLDEQIDLLNASAVSSMPPQRLKELRRRLEVEKQELSSEKRVSGEYGGRTSGSIAWRLARGETSKDGAGPSSAPVLKSSAIEPTEAELTKGIVKLRYFSHTNEYTRSSNNDETIYDWQSLVFISQGIQLKEELDWKMSYLCRTGDSDRSVVMWRVQLPLGVHFTEGRVKVESTTFESGKVAWLASSDKKTQVVEPGKAENVTSVCCGSRVFSITASLSGGEGDCAWQKSQLFRENTETPLTRPSFVLDLRFAKKSYF</sequence>
<evidence type="ECO:0000256" key="10">
    <source>
        <dbReference type="ARBA" id="ARBA00022833"/>
    </source>
</evidence>
<dbReference type="InterPro" id="IPR008979">
    <property type="entry name" value="Galactose-bd-like_sf"/>
</dbReference>
<evidence type="ECO:0000256" key="13">
    <source>
        <dbReference type="ARBA" id="ARBA00032901"/>
    </source>
</evidence>
<dbReference type="InterPro" id="IPR038680">
    <property type="entry name" value="PAW_sf"/>
</dbReference>
<keyword evidence="8" id="KW-0479">Metal-binding</keyword>
<dbReference type="GO" id="GO:0005634">
    <property type="term" value="C:nucleus"/>
    <property type="evidence" value="ECO:0007669"/>
    <property type="project" value="TreeGrafter"/>
</dbReference>
<keyword evidence="9" id="KW-0378">Hydrolase</keyword>
<evidence type="ECO:0000256" key="7">
    <source>
        <dbReference type="ARBA" id="ARBA00022490"/>
    </source>
</evidence>
<evidence type="ECO:0000256" key="4">
    <source>
        <dbReference type="ARBA" id="ARBA00009390"/>
    </source>
</evidence>
<comment type="catalytic activity">
    <reaction evidence="1">
        <text>Hydrolysis of an N(4)-(acetyl-beta-D-glucosaminyl)asparagine residue in which the glucosamine residue may be further glycosylated, to yield a (substituted) N-acetyl-beta-D-glucosaminylamine and a peptide containing an aspartate residue.</text>
        <dbReference type="EC" id="3.5.1.52"/>
    </reaction>
</comment>
<evidence type="ECO:0000256" key="3">
    <source>
        <dbReference type="ARBA" id="ARBA00004496"/>
    </source>
</evidence>
<feature type="domain" description="PAW" evidence="16">
    <location>
        <begin position="397"/>
        <end position="606"/>
    </location>
</feature>
<dbReference type="InterPro" id="IPR002931">
    <property type="entry name" value="Transglutaminase-like"/>
</dbReference>
<evidence type="ECO:0000256" key="11">
    <source>
        <dbReference type="ARBA" id="ARBA00024870"/>
    </source>
</evidence>
<organism evidence="17">
    <name type="scientific">Phallusia mammillata</name>
    <dbReference type="NCBI Taxonomy" id="59560"/>
    <lineage>
        <taxon>Eukaryota</taxon>
        <taxon>Metazoa</taxon>
        <taxon>Chordata</taxon>
        <taxon>Tunicata</taxon>
        <taxon>Ascidiacea</taxon>
        <taxon>Phlebobranchia</taxon>
        <taxon>Ascidiidae</taxon>
        <taxon>Phallusia</taxon>
    </lineage>
</organism>
<dbReference type="InterPro" id="IPR050883">
    <property type="entry name" value="PNGase"/>
</dbReference>
<evidence type="ECO:0000256" key="9">
    <source>
        <dbReference type="ARBA" id="ARBA00022801"/>
    </source>
</evidence>
<reference evidence="17" key="1">
    <citation type="submission" date="2020-04" db="EMBL/GenBank/DDBJ databases">
        <authorList>
            <person name="Neveu A P."/>
        </authorList>
    </citation>
    <scope>NUCLEOTIDE SEQUENCE</scope>
    <source>
        <tissue evidence="17">Whole embryo</tissue>
    </source>
</reference>
<dbReference type="AlphaFoldDB" id="A0A6F9DMG0"/>
<evidence type="ECO:0000256" key="14">
    <source>
        <dbReference type="PROSITE-ProRule" id="PRU00731"/>
    </source>
</evidence>
<evidence type="ECO:0000259" key="16">
    <source>
        <dbReference type="PROSITE" id="PS51398"/>
    </source>
</evidence>
<accession>A0A6F9DMG0</accession>
<keyword evidence="10" id="KW-0862">Zinc</keyword>
<evidence type="ECO:0000256" key="6">
    <source>
        <dbReference type="ARBA" id="ARBA00018546"/>
    </source>
</evidence>
<evidence type="ECO:0000256" key="1">
    <source>
        <dbReference type="ARBA" id="ARBA00001650"/>
    </source>
</evidence>
<evidence type="ECO:0000256" key="15">
    <source>
        <dbReference type="SAM" id="Coils"/>
    </source>
</evidence>
<dbReference type="GO" id="GO:0005829">
    <property type="term" value="C:cytosol"/>
    <property type="evidence" value="ECO:0007669"/>
    <property type="project" value="TreeGrafter"/>
</dbReference>
<evidence type="ECO:0000256" key="5">
    <source>
        <dbReference type="ARBA" id="ARBA00012158"/>
    </source>
</evidence>
<dbReference type="PROSITE" id="PS51398">
    <property type="entry name" value="PAW"/>
    <property type="match status" value="1"/>
</dbReference>
<dbReference type="SMART" id="SM00460">
    <property type="entry name" value="TGc"/>
    <property type="match status" value="1"/>
</dbReference>
<comment type="cofactor">
    <cofactor evidence="2">
        <name>Zn(2+)</name>
        <dbReference type="ChEBI" id="CHEBI:29105"/>
    </cofactor>
</comment>
<dbReference type="EC" id="3.5.1.52" evidence="5"/>
<evidence type="ECO:0000256" key="8">
    <source>
        <dbReference type="ARBA" id="ARBA00022723"/>
    </source>
</evidence>
<comment type="function">
    <text evidence="11">Specifically deglycosylates the denatured form of N-linked glycoproteins in the cytoplasm and assists their proteasome-mediated degradation. Cleaves the beta-aspartyl-glucosamine (GlcNAc) of the glycan and the amide side chain of Asn, converting Asn to Asp. Prefers proteins containing high-mannose over those bearing complex type oligosaccharides. Can recognize misfolded proteins in the endoplasmic reticulum that are exported to the cytosol to be destroyed and deglycosylate them, while it has no activity toward native proteins. Deglycosylation is a prerequisite for subsequent proteasome-mediated degradation of some, but not all, misfolded glycoproteins.</text>
</comment>